<dbReference type="CDD" id="cd00067">
    <property type="entry name" value="GAL4"/>
    <property type="match status" value="1"/>
</dbReference>
<evidence type="ECO:0000256" key="7">
    <source>
        <dbReference type="ARBA" id="ARBA00023242"/>
    </source>
</evidence>
<feature type="region of interest" description="Disordered" evidence="8">
    <location>
        <begin position="96"/>
        <end position="122"/>
    </location>
</feature>
<keyword evidence="6" id="KW-0804">Transcription</keyword>
<dbReference type="SUPFAM" id="SSF57701">
    <property type="entry name" value="Zn2/Cys6 DNA-binding domain"/>
    <property type="match status" value="1"/>
</dbReference>
<dbReference type="Pfam" id="PF00172">
    <property type="entry name" value="Zn_clus"/>
    <property type="match status" value="1"/>
</dbReference>
<protein>
    <submittedName>
        <fullName evidence="10">Zn(2)-C6 fungal-type domain-containing protein</fullName>
    </submittedName>
</protein>
<dbReference type="EMBL" id="JACAZH010000007">
    <property type="protein sequence ID" value="KAF7364184.1"/>
    <property type="molecule type" value="Genomic_DNA"/>
</dbReference>
<dbReference type="Pfam" id="PF04082">
    <property type="entry name" value="Fungal_trans"/>
    <property type="match status" value="1"/>
</dbReference>
<organism evidence="10 11">
    <name type="scientific">Mycena sanguinolenta</name>
    <dbReference type="NCBI Taxonomy" id="230812"/>
    <lineage>
        <taxon>Eukaryota</taxon>
        <taxon>Fungi</taxon>
        <taxon>Dikarya</taxon>
        <taxon>Basidiomycota</taxon>
        <taxon>Agaricomycotina</taxon>
        <taxon>Agaricomycetes</taxon>
        <taxon>Agaricomycetidae</taxon>
        <taxon>Agaricales</taxon>
        <taxon>Marasmiineae</taxon>
        <taxon>Mycenaceae</taxon>
        <taxon>Mycena</taxon>
    </lineage>
</organism>
<evidence type="ECO:0000313" key="11">
    <source>
        <dbReference type="Proteomes" id="UP000623467"/>
    </source>
</evidence>
<keyword evidence="11" id="KW-1185">Reference proteome</keyword>
<dbReference type="PROSITE" id="PS00463">
    <property type="entry name" value="ZN2_CY6_FUNGAL_1"/>
    <property type="match status" value="1"/>
</dbReference>
<keyword evidence="5" id="KW-0238">DNA-binding</keyword>
<evidence type="ECO:0000256" key="1">
    <source>
        <dbReference type="ARBA" id="ARBA00004123"/>
    </source>
</evidence>
<evidence type="ECO:0000256" key="2">
    <source>
        <dbReference type="ARBA" id="ARBA00022723"/>
    </source>
</evidence>
<dbReference type="AlphaFoldDB" id="A0A8H6YS63"/>
<dbReference type="Proteomes" id="UP000623467">
    <property type="component" value="Unassembled WGS sequence"/>
</dbReference>
<dbReference type="GO" id="GO:0000981">
    <property type="term" value="F:DNA-binding transcription factor activity, RNA polymerase II-specific"/>
    <property type="evidence" value="ECO:0007669"/>
    <property type="project" value="InterPro"/>
</dbReference>
<dbReference type="InterPro" id="IPR001138">
    <property type="entry name" value="Zn2Cys6_DnaBD"/>
</dbReference>
<dbReference type="GO" id="GO:0008270">
    <property type="term" value="F:zinc ion binding"/>
    <property type="evidence" value="ECO:0007669"/>
    <property type="project" value="InterPro"/>
</dbReference>
<dbReference type="CDD" id="cd12148">
    <property type="entry name" value="fungal_TF_MHR"/>
    <property type="match status" value="1"/>
</dbReference>
<evidence type="ECO:0000256" key="3">
    <source>
        <dbReference type="ARBA" id="ARBA00022833"/>
    </source>
</evidence>
<comment type="caution">
    <text evidence="10">The sequence shown here is derived from an EMBL/GenBank/DDBJ whole genome shotgun (WGS) entry which is preliminary data.</text>
</comment>
<evidence type="ECO:0000256" key="5">
    <source>
        <dbReference type="ARBA" id="ARBA00023125"/>
    </source>
</evidence>
<dbReference type="SMART" id="SM00066">
    <property type="entry name" value="GAL4"/>
    <property type="match status" value="1"/>
</dbReference>
<proteinExistence type="predicted"/>
<keyword evidence="3" id="KW-0862">Zinc</keyword>
<dbReference type="GO" id="GO:0003677">
    <property type="term" value="F:DNA binding"/>
    <property type="evidence" value="ECO:0007669"/>
    <property type="project" value="UniProtKB-KW"/>
</dbReference>
<evidence type="ECO:0000256" key="8">
    <source>
        <dbReference type="SAM" id="MobiDB-lite"/>
    </source>
</evidence>
<comment type="subcellular location">
    <subcellularLocation>
        <location evidence="1">Nucleus</location>
    </subcellularLocation>
</comment>
<dbReference type="InterPro" id="IPR051615">
    <property type="entry name" value="Transcr_Regulatory_Elem"/>
</dbReference>
<gene>
    <name evidence="10" type="ORF">MSAN_01077700</name>
</gene>
<accession>A0A8H6YS63</accession>
<dbReference type="InterPro" id="IPR007219">
    <property type="entry name" value="XnlR_reg_dom"/>
</dbReference>
<evidence type="ECO:0000313" key="10">
    <source>
        <dbReference type="EMBL" id="KAF7364184.1"/>
    </source>
</evidence>
<dbReference type="PROSITE" id="PS50048">
    <property type="entry name" value="ZN2_CY6_FUNGAL_2"/>
    <property type="match status" value="1"/>
</dbReference>
<keyword evidence="7" id="KW-0539">Nucleus</keyword>
<evidence type="ECO:0000256" key="6">
    <source>
        <dbReference type="ARBA" id="ARBA00023163"/>
    </source>
</evidence>
<dbReference type="InterPro" id="IPR036864">
    <property type="entry name" value="Zn2-C6_fun-type_DNA-bd_sf"/>
</dbReference>
<dbReference type="GO" id="GO:0005634">
    <property type="term" value="C:nucleus"/>
    <property type="evidence" value="ECO:0007669"/>
    <property type="project" value="UniProtKB-SubCell"/>
</dbReference>
<dbReference type="Gene3D" id="4.10.240.10">
    <property type="entry name" value="Zn(2)-C6 fungal-type DNA-binding domain"/>
    <property type="match status" value="1"/>
</dbReference>
<dbReference type="OrthoDB" id="2154091at2759"/>
<dbReference type="GO" id="GO:0006351">
    <property type="term" value="P:DNA-templated transcription"/>
    <property type="evidence" value="ECO:0007669"/>
    <property type="project" value="InterPro"/>
</dbReference>
<dbReference type="PANTHER" id="PTHR31313">
    <property type="entry name" value="TY1 ENHANCER ACTIVATOR"/>
    <property type="match status" value="1"/>
</dbReference>
<evidence type="ECO:0000256" key="4">
    <source>
        <dbReference type="ARBA" id="ARBA00023015"/>
    </source>
</evidence>
<keyword evidence="4" id="KW-0805">Transcription regulation</keyword>
<keyword evidence="2" id="KW-0479">Metal-binding</keyword>
<feature type="domain" description="Zn(2)-C6 fungal-type" evidence="9">
    <location>
        <begin position="18"/>
        <end position="50"/>
    </location>
</feature>
<sequence>MPKGVANPRSRKPYAVQACAICRAKKSKCDGVKPVCGSCAASGRDVECSWAQDVAPKKLTPAHFEALRKRADSLQAYVDLLEERLAKCTCQDTSSHLQFRPQRPDDQNGEEGANSGSLDSEEEITQDLTVHTQRLKLDDSSVDPLLHGGFFRVGNDPQTTTTPRLSAALAENFTASYVLQVDGVDISQAQPDIDWSRYLPPEVTINRKEHDKILDLMFKFHSMLGIMPPLFLRDMYRVLRVPRSQEPPITPHYSPMLHNALLSVSAAFSDNPYLRNPETRRYFAQTAQGYFDMKKPDSNTINGLTFIAAFYIDHGERIPAELYFAMSTRLCSILGLGLEVKKWVEAGIITHDEMNRRNWAYWSVFARDVIWGLYWGKDISAPAENTPMPFIDADVDQVLWYHAPSKLPPQPTYFTSMLYETAALTKIACQITDVINNVRPSARRTAVRMADRITKIDVELHNWKSRLPAHLDITQINKGSSTPQRLMLHLSYWWCFIALHRPFFNRRTQPIQQSDPEVDHVKLCTRAAESMLDLIEIWSSLYTLRFIAAKTAAMIFSAGTVFFLRALQATGSSRIAQGVLNTALAQVEKCIRFLHEIGTTWPSANRTGDLLRSILNSKLKPVITRRLGTRIEQIPSLLKDQPVTTPDSGGLVNHGQANFFSTEPAPSSIPSHMPKWDIQMETPAELLDFFAQMEDTTAGYDIHMSPMFMGETAFPSLDMNGYLPSSHSFHPIEQGLTGGGQRSMFFQ</sequence>
<evidence type="ECO:0000259" key="9">
    <source>
        <dbReference type="PROSITE" id="PS50048"/>
    </source>
</evidence>
<dbReference type="PANTHER" id="PTHR31313:SF81">
    <property type="entry name" value="TY1 ENHANCER ACTIVATOR"/>
    <property type="match status" value="1"/>
</dbReference>
<reference evidence="10" key="1">
    <citation type="submission" date="2020-05" db="EMBL/GenBank/DDBJ databases">
        <title>Mycena genomes resolve the evolution of fungal bioluminescence.</title>
        <authorList>
            <person name="Tsai I.J."/>
        </authorList>
    </citation>
    <scope>NUCLEOTIDE SEQUENCE</scope>
    <source>
        <strain evidence="10">160909Yilan</strain>
    </source>
</reference>
<name>A0A8H6YS63_9AGAR</name>